<keyword evidence="1" id="KW-0472">Membrane</keyword>
<evidence type="ECO:0000313" key="2">
    <source>
        <dbReference type="EMBL" id="PTQ89607.1"/>
    </source>
</evidence>
<keyword evidence="1" id="KW-0812">Transmembrane</keyword>
<protein>
    <submittedName>
        <fullName evidence="2">Uncharacterized protein</fullName>
    </submittedName>
</protein>
<reference evidence="2 3" key="1">
    <citation type="submission" date="2018-04" db="EMBL/GenBank/DDBJ databases">
        <title>Genomic Encyclopedia of Archaeal and Bacterial Type Strains, Phase II (KMG-II): from individual species to whole genera.</title>
        <authorList>
            <person name="Goeker M."/>
        </authorList>
    </citation>
    <scope>NUCLEOTIDE SEQUENCE [LARGE SCALE GENOMIC DNA]</scope>
    <source>
        <strain evidence="2 3">DSM 5822</strain>
    </source>
</reference>
<proteinExistence type="predicted"/>
<dbReference type="EMBL" id="QAON01000006">
    <property type="protein sequence ID" value="PTQ89607.1"/>
    <property type="molecule type" value="Genomic_DNA"/>
</dbReference>
<name>A0A2T5IZX0_9GAMM</name>
<evidence type="ECO:0000313" key="3">
    <source>
        <dbReference type="Proteomes" id="UP000244223"/>
    </source>
</evidence>
<dbReference type="RefSeq" id="WP_107865562.1">
    <property type="nucleotide sequence ID" value="NZ_QAON01000006.1"/>
</dbReference>
<organism evidence="2 3">
    <name type="scientific">Agitococcus lubricus</name>
    <dbReference type="NCBI Taxonomy" id="1077255"/>
    <lineage>
        <taxon>Bacteria</taxon>
        <taxon>Pseudomonadati</taxon>
        <taxon>Pseudomonadota</taxon>
        <taxon>Gammaproteobacteria</taxon>
        <taxon>Moraxellales</taxon>
        <taxon>Moraxellaceae</taxon>
        <taxon>Agitococcus</taxon>
    </lineage>
</organism>
<comment type="caution">
    <text evidence="2">The sequence shown here is derived from an EMBL/GenBank/DDBJ whole genome shotgun (WGS) entry which is preliminary data.</text>
</comment>
<dbReference type="OrthoDB" id="9907926at2"/>
<dbReference type="AlphaFoldDB" id="A0A2T5IZX0"/>
<feature type="transmembrane region" description="Helical" evidence="1">
    <location>
        <begin position="151"/>
        <end position="177"/>
    </location>
</feature>
<feature type="transmembrane region" description="Helical" evidence="1">
    <location>
        <begin position="28"/>
        <end position="47"/>
    </location>
</feature>
<dbReference type="Proteomes" id="UP000244223">
    <property type="component" value="Unassembled WGS sequence"/>
</dbReference>
<sequence>MITEQQLARIEQLIQPITQIASWLLTKIGKLLVIALSALAVVWWLIVHEWAWSFWYLIPIALSLLPVVILAIWYLMLLDLVELPEVLDEFKQGFVKPTEPKLALEKTPVIERPREQTKKLPTLLKELWSLVQGIDAIRTVLTHTLFIANPISLLLLLCAIGLTCVYGIGAVLTLIVLAL</sequence>
<keyword evidence="1" id="KW-1133">Transmembrane helix</keyword>
<feature type="transmembrane region" description="Helical" evidence="1">
    <location>
        <begin position="54"/>
        <end position="76"/>
    </location>
</feature>
<evidence type="ECO:0000256" key="1">
    <source>
        <dbReference type="SAM" id="Phobius"/>
    </source>
</evidence>
<keyword evidence="3" id="KW-1185">Reference proteome</keyword>
<accession>A0A2T5IZX0</accession>
<gene>
    <name evidence="2" type="ORF">C8N29_106138</name>
</gene>